<evidence type="ECO:0000259" key="4">
    <source>
        <dbReference type="Pfam" id="PF06863"/>
    </source>
</evidence>
<sequence>MRLMPCVSSLSLMSILLLPACQRQENPPARSEAAPAPSPETRPATADDQDQAEARAIAKEAYIYAFAMLENYNTLYKQVATPEAPEYVGGFGRFRHYSELYTPDNHDVVTPNNDTPYSWAWLDLRAEPWVVTVPKVPEGRYYVQQWVDLFTYNFAYIGSRATGNGAGSYLIAGPGWKGDKPAGIKEVFPSETSLVLTLTRTALNSPGDIANVKEIQEGMKLQPLSSYLKTPAPPAAPQIEFPPYDAEKAHSHDFIRYLNFLLQFTQPTNPDEAGLMARFAKIGIGPGQPFDATALSSARLAAIDAGVADAKAAMAEKAKATLSSNGLFGSRAFLKNDYLTRAIGAEKGLYGNSIEEAWYGGYVGDGNTLSMIHFSKDALPPAKFFWSVTLYALPNRFLYANDLKRYSIGDRTPGLKYDADGGLTLYIGHASPGKEKESNWLPAPDGPYSAVGRVYGPSRAAIEGNWNLPPLQPVPTPTP</sequence>
<evidence type="ECO:0000313" key="5">
    <source>
        <dbReference type="EMBL" id="MCS4279297.1"/>
    </source>
</evidence>
<keyword evidence="2" id="KW-0732">Signal</keyword>
<evidence type="ECO:0000256" key="1">
    <source>
        <dbReference type="SAM" id="MobiDB-lite"/>
    </source>
</evidence>
<dbReference type="PANTHER" id="PTHR36509">
    <property type="entry name" value="BLL3101 PROTEIN"/>
    <property type="match status" value="1"/>
</dbReference>
<dbReference type="Gene3D" id="2.60.120.600">
    <property type="entry name" value="Domain of unknown function DUF1214, C-terminal domain"/>
    <property type="match status" value="1"/>
</dbReference>
<dbReference type="Pfam" id="PF06742">
    <property type="entry name" value="DUF1214"/>
    <property type="match status" value="1"/>
</dbReference>
<accession>A0AAW5PGM6</accession>
<evidence type="ECO:0000256" key="2">
    <source>
        <dbReference type="SAM" id="SignalP"/>
    </source>
</evidence>
<organism evidence="5 6">
    <name type="scientific">Stenotrophomonas rhizophila</name>
    <dbReference type="NCBI Taxonomy" id="216778"/>
    <lineage>
        <taxon>Bacteria</taxon>
        <taxon>Pseudomonadati</taxon>
        <taxon>Pseudomonadota</taxon>
        <taxon>Gammaproteobacteria</taxon>
        <taxon>Lysobacterales</taxon>
        <taxon>Lysobacteraceae</taxon>
        <taxon>Stenotrophomonas</taxon>
    </lineage>
</organism>
<evidence type="ECO:0000313" key="6">
    <source>
        <dbReference type="Proteomes" id="UP001320691"/>
    </source>
</evidence>
<dbReference type="InterPro" id="IPR010621">
    <property type="entry name" value="DUF1214"/>
</dbReference>
<feature type="domain" description="DUF1254" evidence="4">
    <location>
        <begin position="92"/>
        <end position="223"/>
    </location>
</feature>
<feature type="region of interest" description="Disordered" evidence="1">
    <location>
        <begin position="24"/>
        <end position="51"/>
    </location>
</feature>
<feature type="chain" id="PRO_5043352622" description="DUF1254 domain-containing protein" evidence="2">
    <location>
        <begin position="24"/>
        <end position="479"/>
    </location>
</feature>
<protein>
    <recommendedName>
        <fullName evidence="7">DUF1254 domain-containing protein</fullName>
    </recommendedName>
</protein>
<dbReference type="Pfam" id="PF06863">
    <property type="entry name" value="DUF1254"/>
    <property type="match status" value="1"/>
</dbReference>
<evidence type="ECO:0008006" key="7">
    <source>
        <dbReference type="Google" id="ProtNLM"/>
    </source>
</evidence>
<dbReference type="AlphaFoldDB" id="A0AAW5PGM6"/>
<proteinExistence type="predicted"/>
<feature type="domain" description="DUF1214" evidence="3">
    <location>
        <begin position="366"/>
        <end position="458"/>
    </location>
</feature>
<dbReference type="Gene3D" id="2.60.40.1610">
    <property type="entry name" value="Domain of unknown function DUF1254"/>
    <property type="match status" value="1"/>
</dbReference>
<reference evidence="5" key="1">
    <citation type="submission" date="2022-08" db="EMBL/GenBank/DDBJ databases">
        <title>Genomic analyses of the natural microbiome of Caenorhabditis elegans.</title>
        <authorList>
            <person name="Samuel B."/>
        </authorList>
    </citation>
    <scope>NUCLEOTIDE SEQUENCE</scope>
    <source>
        <strain evidence="5">BIGb0277</strain>
    </source>
</reference>
<name>A0AAW5PGM6_9GAMM</name>
<dbReference type="PANTHER" id="PTHR36509:SF2">
    <property type="entry name" value="BLL3101 PROTEIN"/>
    <property type="match status" value="1"/>
</dbReference>
<feature type="compositionally biased region" description="Low complexity" evidence="1">
    <location>
        <begin position="27"/>
        <end position="46"/>
    </location>
</feature>
<dbReference type="InterPro" id="IPR037050">
    <property type="entry name" value="DUF1254_sf"/>
</dbReference>
<dbReference type="EMBL" id="JANUEK010000002">
    <property type="protein sequence ID" value="MCS4279297.1"/>
    <property type="molecule type" value="Genomic_DNA"/>
</dbReference>
<comment type="caution">
    <text evidence="5">The sequence shown here is derived from an EMBL/GenBank/DDBJ whole genome shotgun (WGS) entry which is preliminary data.</text>
</comment>
<dbReference type="RefSeq" id="WP_259260060.1">
    <property type="nucleotide sequence ID" value="NZ_JANUEK010000002.1"/>
</dbReference>
<dbReference type="Proteomes" id="UP001320691">
    <property type="component" value="Unassembled WGS sequence"/>
</dbReference>
<dbReference type="SUPFAM" id="SSF160935">
    <property type="entry name" value="VPA0735-like"/>
    <property type="match status" value="1"/>
</dbReference>
<dbReference type="InterPro" id="IPR010679">
    <property type="entry name" value="DUF1254"/>
</dbReference>
<evidence type="ECO:0000259" key="3">
    <source>
        <dbReference type="Pfam" id="PF06742"/>
    </source>
</evidence>
<feature type="signal peptide" evidence="2">
    <location>
        <begin position="1"/>
        <end position="23"/>
    </location>
</feature>
<dbReference type="InterPro" id="IPR037049">
    <property type="entry name" value="DUF1214_C_sf"/>
</dbReference>
<gene>
    <name evidence="5" type="ORF">M2412_001264</name>
</gene>